<gene>
    <name evidence="2" type="ORF">SMN809_LOCUS46950</name>
</gene>
<evidence type="ECO:0000313" key="2">
    <source>
        <dbReference type="EMBL" id="CAF4795525.1"/>
    </source>
</evidence>
<comment type="caution">
    <text evidence="2">The sequence shown here is derived from an EMBL/GenBank/DDBJ whole genome shotgun (WGS) entry which is preliminary data.</text>
</comment>
<accession>A0A8S3B771</accession>
<proteinExistence type="predicted"/>
<reference evidence="2" key="1">
    <citation type="submission" date="2021-02" db="EMBL/GenBank/DDBJ databases">
        <authorList>
            <person name="Nowell W R."/>
        </authorList>
    </citation>
    <scope>NUCLEOTIDE SEQUENCE</scope>
</reference>
<evidence type="ECO:0000313" key="3">
    <source>
        <dbReference type="Proteomes" id="UP000676336"/>
    </source>
</evidence>
<feature type="region of interest" description="Disordered" evidence="1">
    <location>
        <begin position="1"/>
        <end position="32"/>
    </location>
</feature>
<sequence>SSSVENVKINKQSSSHSRHHSDRKLKKKRPPNYYKQEYQQMLEPSTLQHQNQNDINEQPAQIEQIKNDTRYIACDQWVDS</sequence>
<dbReference type="AlphaFoldDB" id="A0A8S3B771"/>
<feature type="non-terminal residue" evidence="2">
    <location>
        <position position="80"/>
    </location>
</feature>
<dbReference type="EMBL" id="CAJOBI010147298">
    <property type="protein sequence ID" value="CAF4795525.1"/>
    <property type="molecule type" value="Genomic_DNA"/>
</dbReference>
<organism evidence="2 3">
    <name type="scientific">Rotaria magnacalcarata</name>
    <dbReference type="NCBI Taxonomy" id="392030"/>
    <lineage>
        <taxon>Eukaryota</taxon>
        <taxon>Metazoa</taxon>
        <taxon>Spiralia</taxon>
        <taxon>Gnathifera</taxon>
        <taxon>Rotifera</taxon>
        <taxon>Eurotatoria</taxon>
        <taxon>Bdelloidea</taxon>
        <taxon>Philodinida</taxon>
        <taxon>Philodinidae</taxon>
        <taxon>Rotaria</taxon>
    </lineage>
</organism>
<feature type="non-terminal residue" evidence="2">
    <location>
        <position position="1"/>
    </location>
</feature>
<evidence type="ECO:0000256" key="1">
    <source>
        <dbReference type="SAM" id="MobiDB-lite"/>
    </source>
</evidence>
<dbReference type="Proteomes" id="UP000676336">
    <property type="component" value="Unassembled WGS sequence"/>
</dbReference>
<protein>
    <submittedName>
        <fullName evidence="2">Uncharacterized protein</fullName>
    </submittedName>
</protein>
<name>A0A8S3B771_9BILA</name>
<feature type="compositionally biased region" description="Basic residues" evidence="1">
    <location>
        <begin position="16"/>
        <end position="30"/>
    </location>
</feature>